<dbReference type="GO" id="GO:0016020">
    <property type="term" value="C:membrane"/>
    <property type="evidence" value="ECO:0007669"/>
    <property type="project" value="UniProtKB-SubCell"/>
</dbReference>
<dbReference type="PANTHER" id="PTHR23320">
    <property type="entry name" value="MEMBRANE-SPANNING 4-DOMAINS SUBFAMILY A MS4A -RELATED"/>
    <property type="match status" value="1"/>
</dbReference>
<feature type="transmembrane region" description="Helical" evidence="7">
    <location>
        <begin position="183"/>
        <end position="205"/>
    </location>
</feature>
<evidence type="ECO:0000313" key="8">
    <source>
        <dbReference type="EMBL" id="ELU14734.1"/>
    </source>
</evidence>
<dbReference type="EMBL" id="AMQN01018415">
    <property type="status" value="NOT_ANNOTATED_CDS"/>
    <property type="molecule type" value="Genomic_DNA"/>
</dbReference>
<evidence type="ECO:0000256" key="5">
    <source>
        <dbReference type="ARBA" id="ARBA00023136"/>
    </source>
</evidence>
<protein>
    <submittedName>
        <fullName evidence="8 9">Uncharacterized protein</fullName>
    </submittedName>
</protein>
<dbReference type="Pfam" id="PF04103">
    <property type="entry name" value="CD20"/>
    <property type="match status" value="1"/>
</dbReference>
<dbReference type="EMBL" id="KB294331">
    <property type="protein sequence ID" value="ELU14734.1"/>
    <property type="molecule type" value="Genomic_DNA"/>
</dbReference>
<keyword evidence="5 7" id="KW-0472">Membrane</keyword>
<comment type="subcellular location">
    <subcellularLocation>
        <location evidence="1">Membrane</location>
        <topology evidence="1">Multi-pass membrane protein</topology>
    </subcellularLocation>
</comment>
<evidence type="ECO:0000256" key="6">
    <source>
        <dbReference type="SAM" id="MobiDB-lite"/>
    </source>
</evidence>
<comment type="similarity">
    <text evidence="2">Belongs to the MS4A family.</text>
</comment>
<evidence type="ECO:0000313" key="9">
    <source>
        <dbReference type="EnsemblMetazoa" id="CapteP225807"/>
    </source>
</evidence>
<organism evidence="8">
    <name type="scientific">Capitella teleta</name>
    <name type="common">Polychaete worm</name>
    <dbReference type="NCBI Taxonomy" id="283909"/>
    <lineage>
        <taxon>Eukaryota</taxon>
        <taxon>Metazoa</taxon>
        <taxon>Spiralia</taxon>
        <taxon>Lophotrochozoa</taxon>
        <taxon>Annelida</taxon>
        <taxon>Polychaeta</taxon>
        <taxon>Sedentaria</taxon>
        <taxon>Scolecida</taxon>
        <taxon>Capitellidae</taxon>
        <taxon>Capitella</taxon>
    </lineage>
</organism>
<evidence type="ECO:0000256" key="2">
    <source>
        <dbReference type="ARBA" id="ARBA00009565"/>
    </source>
</evidence>
<reference evidence="9" key="3">
    <citation type="submission" date="2015-06" db="UniProtKB">
        <authorList>
            <consortium name="EnsemblMetazoa"/>
        </authorList>
    </citation>
    <scope>IDENTIFICATION</scope>
</reference>
<dbReference type="EnsemblMetazoa" id="CapteT225807">
    <property type="protein sequence ID" value="CapteP225807"/>
    <property type="gene ID" value="CapteG225807"/>
</dbReference>
<feature type="region of interest" description="Disordered" evidence="6">
    <location>
        <begin position="1"/>
        <end position="38"/>
    </location>
</feature>
<proteinExistence type="inferred from homology"/>
<evidence type="ECO:0000256" key="1">
    <source>
        <dbReference type="ARBA" id="ARBA00004141"/>
    </source>
</evidence>
<dbReference type="OMA" id="YIGAPIW"/>
<keyword evidence="3 7" id="KW-0812">Transmembrane</keyword>
<dbReference type="HOGENOM" id="CLU_1035300_0_0_1"/>
<accession>R7V879</accession>
<dbReference type="InterPro" id="IPR007237">
    <property type="entry name" value="CD20-like"/>
</dbReference>
<feature type="transmembrane region" description="Helical" evidence="7">
    <location>
        <begin position="114"/>
        <end position="132"/>
    </location>
</feature>
<dbReference type="OrthoDB" id="10071849at2759"/>
<feature type="transmembrane region" description="Helical" evidence="7">
    <location>
        <begin position="81"/>
        <end position="102"/>
    </location>
</feature>
<name>R7V879_CAPTE</name>
<dbReference type="InterPro" id="IPR030417">
    <property type="entry name" value="MS4A"/>
</dbReference>
<evidence type="ECO:0000313" key="10">
    <source>
        <dbReference type="Proteomes" id="UP000014760"/>
    </source>
</evidence>
<reference evidence="8 10" key="2">
    <citation type="journal article" date="2013" name="Nature">
        <title>Insights into bilaterian evolution from three spiralian genomes.</title>
        <authorList>
            <person name="Simakov O."/>
            <person name="Marletaz F."/>
            <person name="Cho S.J."/>
            <person name="Edsinger-Gonzales E."/>
            <person name="Havlak P."/>
            <person name="Hellsten U."/>
            <person name="Kuo D.H."/>
            <person name="Larsson T."/>
            <person name="Lv J."/>
            <person name="Arendt D."/>
            <person name="Savage R."/>
            <person name="Osoegawa K."/>
            <person name="de Jong P."/>
            <person name="Grimwood J."/>
            <person name="Chapman J.A."/>
            <person name="Shapiro H."/>
            <person name="Aerts A."/>
            <person name="Otillar R.P."/>
            <person name="Terry A.Y."/>
            <person name="Boore J.L."/>
            <person name="Grigoriev I.V."/>
            <person name="Lindberg D.R."/>
            <person name="Seaver E.C."/>
            <person name="Weisblat D.A."/>
            <person name="Putnam N.H."/>
            <person name="Rokhsar D.S."/>
        </authorList>
    </citation>
    <scope>NUCLEOTIDE SEQUENCE</scope>
    <source>
        <strain evidence="8 10">I ESC-2004</strain>
    </source>
</reference>
<dbReference type="Proteomes" id="UP000014760">
    <property type="component" value="Unassembled WGS sequence"/>
</dbReference>
<keyword evidence="10" id="KW-1185">Reference proteome</keyword>
<dbReference type="AlphaFoldDB" id="R7V879"/>
<dbReference type="PANTHER" id="PTHR23320:SF165">
    <property type="entry name" value="MARVEL DOMAIN-CONTAINING PROTEIN"/>
    <property type="match status" value="1"/>
</dbReference>
<gene>
    <name evidence="8" type="ORF">CAPTEDRAFT_225807</name>
</gene>
<evidence type="ECO:0000256" key="4">
    <source>
        <dbReference type="ARBA" id="ARBA00022989"/>
    </source>
</evidence>
<feature type="transmembrane region" description="Helical" evidence="7">
    <location>
        <begin position="139"/>
        <end position="163"/>
    </location>
</feature>
<reference evidence="10" key="1">
    <citation type="submission" date="2012-12" db="EMBL/GenBank/DDBJ databases">
        <authorList>
            <person name="Hellsten U."/>
            <person name="Grimwood J."/>
            <person name="Chapman J.A."/>
            <person name="Shapiro H."/>
            <person name="Aerts A."/>
            <person name="Otillar R.P."/>
            <person name="Terry A.Y."/>
            <person name="Boore J.L."/>
            <person name="Simakov O."/>
            <person name="Marletaz F."/>
            <person name="Cho S.-J."/>
            <person name="Edsinger-Gonzales E."/>
            <person name="Havlak P."/>
            <person name="Kuo D.-H."/>
            <person name="Larsson T."/>
            <person name="Lv J."/>
            <person name="Arendt D."/>
            <person name="Savage R."/>
            <person name="Osoegawa K."/>
            <person name="de Jong P."/>
            <person name="Lindberg D.R."/>
            <person name="Seaver E.C."/>
            <person name="Weisblat D.A."/>
            <person name="Putnam N.H."/>
            <person name="Grigoriev I.V."/>
            <person name="Rokhsar D.S."/>
        </authorList>
    </citation>
    <scope>NUCLEOTIDE SEQUENCE</scope>
    <source>
        <strain evidence="10">I ESC-2004</strain>
    </source>
</reference>
<evidence type="ECO:0000256" key="7">
    <source>
        <dbReference type="SAM" id="Phobius"/>
    </source>
</evidence>
<evidence type="ECO:0000256" key="3">
    <source>
        <dbReference type="ARBA" id="ARBA00022692"/>
    </source>
</evidence>
<sequence length="295" mass="31907">MQQQPAMQQQPPMQQQQPAMQQQQPAMQQQQPAIQQQLLQQHPQQQPQPWQYSQHQLQPQMMQSVLQPSTTERPGFNKKGVFIMGIVQIVFACICILLQVVAIATQTGFYQLGYGIWCSIFYIIAGALSIGASKTSSSCMILASMVLCIFAAISACLHVGFAAGSIPFILGDNSYLFDPKIQMGPAIFIQVLAMLISLAEFAVAITTSVYDCKATCCSTPAQANQSVQYVTLADGQTIPVVILGPNSTPGQPIMINPGMVMPQQQPGLSTCIQTEAPPAYEVPTEGAPSETKGLL</sequence>
<keyword evidence="4 7" id="KW-1133">Transmembrane helix</keyword>